<accession>A0A4R3Q3D2</accession>
<feature type="domain" description="Acyltransferase 3" evidence="2">
    <location>
        <begin position="4"/>
        <end position="291"/>
    </location>
</feature>
<proteinExistence type="predicted"/>
<organism evidence="3 4">
    <name type="scientific">Rhizobium sullae</name>
    <name type="common">Rhizobium hedysari</name>
    <dbReference type="NCBI Taxonomy" id="50338"/>
    <lineage>
        <taxon>Bacteria</taxon>
        <taxon>Pseudomonadati</taxon>
        <taxon>Pseudomonadota</taxon>
        <taxon>Alphaproteobacteria</taxon>
        <taxon>Hyphomicrobiales</taxon>
        <taxon>Rhizobiaceae</taxon>
        <taxon>Rhizobium/Agrobacterium group</taxon>
        <taxon>Rhizobium</taxon>
    </lineage>
</organism>
<evidence type="ECO:0000313" key="4">
    <source>
        <dbReference type="Proteomes" id="UP000294576"/>
    </source>
</evidence>
<keyword evidence="3" id="KW-0808">Transferase</keyword>
<comment type="caution">
    <text evidence="3">The sequence shown here is derived from an EMBL/GenBank/DDBJ whole genome shotgun (WGS) entry which is preliminary data.</text>
</comment>
<reference evidence="3 4" key="1">
    <citation type="submission" date="2019-03" db="EMBL/GenBank/DDBJ databases">
        <title>Genomic Encyclopedia of Type Strains, Phase IV (KMG-V): Genome sequencing to study the core and pangenomes of soil and plant-associated prokaryotes.</title>
        <authorList>
            <person name="Whitman W."/>
        </authorList>
    </citation>
    <scope>NUCLEOTIDE SEQUENCE [LARGE SCALE GENOMIC DNA]</scope>
    <source>
        <strain evidence="3 4">Hc14</strain>
    </source>
</reference>
<dbReference type="RefSeq" id="WP_132563866.1">
    <property type="nucleotide sequence ID" value="NZ_SMBH01000008.1"/>
</dbReference>
<feature type="transmembrane region" description="Helical" evidence="1">
    <location>
        <begin position="12"/>
        <end position="28"/>
    </location>
</feature>
<keyword evidence="1" id="KW-0472">Membrane</keyword>
<feature type="transmembrane region" description="Helical" evidence="1">
    <location>
        <begin position="34"/>
        <end position="55"/>
    </location>
</feature>
<name>A0A4R3Q3D2_RHISU</name>
<dbReference type="InterPro" id="IPR002656">
    <property type="entry name" value="Acyl_transf_3_dom"/>
</dbReference>
<evidence type="ECO:0000313" key="3">
    <source>
        <dbReference type="EMBL" id="TCU14807.1"/>
    </source>
</evidence>
<feature type="transmembrane region" description="Helical" evidence="1">
    <location>
        <begin position="67"/>
        <end position="88"/>
    </location>
</feature>
<feature type="transmembrane region" description="Helical" evidence="1">
    <location>
        <begin position="237"/>
        <end position="258"/>
    </location>
</feature>
<feature type="transmembrane region" description="Helical" evidence="1">
    <location>
        <begin position="174"/>
        <end position="193"/>
    </location>
</feature>
<sequence length="346" mass="37842">MRQTWLDVAKGVGIVLVVLAHVLTHSKWQWAPGVYFAIALFYMPFFFVISGYFFTVSDRKVLLSKRVRGLLIPYVAFLGLVIAGLLLVDLFRGEVPAPWQIRELMTNAIWGGRYLTRELGVFWFVTCLFATQILYNEVALRTAGPTDPAMLIFVAGSVVLAYVIQAYWPDVRSPLALTNVPLAIGAFWFGHVLRERRLSANAIAVAAIAVFGISIAAAWAGADFAVTMKATKYGPPILGLLLALAISVTVLSVIRLVSTPNVPVAPVAELGKASLVIMFGHQFVHFTLRDSGVSSEVTLILLSVGLPYLLYRLLKSSAILSPWFLGHGSLSLSVDHMKRSLAGRAR</sequence>
<evidence type="ECO:0000259" key="2">
    <source>
        <dbReference type="Pfam" id="PF01757"/>
    </source>
</evidence>
<dbReference type="AlphaFoldDB" id="A0A4R3Q3D2"/>
<protein>
    <submittedName>
        <fullName evidence="3">Fucose 4-O-acetylase-like acetyltransferase</fullName>
    </submittedName>
</protein>
<dbReference type="Proteomes" id="UP000294576">
    <property type="component" value="Unassembled WGS sequence"/>
</dbReference>
<feature type="transmembrane region" description="Helical" evidence="1">
    <location>
        <begin position="150"/>
        <end position="168"/>
    </location>
</feature>
<keyword evidence="1" id="KW-1133">Transmembrane helix</keyword>
<evidence type="ECO:0000256" key="1">
    <source>
        <dbReference type="SAM" id="Phobius"/>
    </source>
</evidence>
<feature type="transmembrane region" description="Helical" evidence="1">
    <location>
        <begin position="200"/>
        <end position="222"/>
    </location>
</feature>
<keyword evidence="1" id="KW-0812">Transmembrane</keyword>
<dbReference type="Pfam" id="PF01757">
    <property type="entry name" value="Acyl_transf_3"/>
    <property type="match status" value="1"/>
</dbReference>
<feature type="transmembrane region" description="Helical" evidence="1">
    <location>
        <begin position="120"/>
        <end position="138"/>
    </location>
</feature>
<dbReference type="PANTHER" id="PTHR37312:SF1">
    <property type="entry name" value="MEMBRANE-BOUND ACYLTRANSFERASE YKRP-RELATED"/>
    <property type="match status" value="1"/>
</dbReference>
<dbReference type="PANTHER" id="PTHR37312">
    <property type="entry name" value="MEMBRANE-BOUND ACYLTRANSFERASE YKRP-RELATED"/>
    <property type="match status" value="1"/>
</dbReference>
<gene>
    <name evidence="3" type="ORF">EV132_108177</name>
</gene>
<dbReference type="InterPro" id="IPR052734">
    <property type="entry name" value="Nod_factor_acetyltransferase"/>
</dbReference>
<dbReference type="EMBL" id="SMBH01000008">
    <property type="protein sequence ID" value="TCU14807.1"/>
    <property type="molecule type" value="Genomic_DNA"/>
</dbReference>
<dbReference type="GO" id="GO:0016747">
    <property type="term" value="F:acyltransferase activity, transferring groups other than amino-acyl groups"/>
    <property type="evidence" value="ECO:0007669"/>
    <property type="project" value="InterPro"/>
</dbReference>